<evidence type="ECO:0000313" key="3">
    <source>
        <dbReference type="EMBL" id="KAL3384403.1"/>
    </source>
</evidence>
<protein>
    <recommendedName>
        <fullName evidence="2">Protein DPCD</fullName>
    </recommendedName>
</protein>
<dbReference type="AlphaFoldDB" id="A0ABD2VUR2"/>
<comment type="caution">
    <text evidence="3">The sequence shown here is derived from an EMBL/GenBank/DDBJ whole genome shotgun (WGS) entry which is preliminary data.</text>
</comment>
<dbReference type="EMBL" id="JBJJXI010000173">
    <property type="protein sequence ID" value="KAL3384403.1"/>
    <property type="molecule type" value="Genomic_DNA"/>
</dbReference>
<reference evidence="3 4" key="1">
    <citation type="journal article" date="2024" name="bioRxiv">
        <title>A reference genome for Trichogramma kaykai: A tiny desert-dwelling parasitoid wasp with competing sex-ratio distorters.</title>
        <authorList>
            <person name="Culotta J."/>
            <person name="Lindsey A.R."/>
        </authorList>
    </citation>
    <scope>NUCLEOTIDE SEQUENCE [LARGE SCALE GENOMIC DNA]</scope>
    <source>
        <strain evidence="3 4">KSX58</strain>
    </source>
</reference>
<proteinExistence type="inferred from homology"/>
<gene>
    <name evidence="3" type="ORF">TKK_019803</name>
</gene>
<evidence type="ECO:0000256" key="2">
    <source>
        <dbReference type="ARBA" id="ARBA00020330"/>
    </source>
</evidence>
<organism evidence="3 4">
    <name type="scientific">Trichogramma kaykai</name>
    <dbReference type="NCBI Taxonomy" id="54128"/>
    <lineage>
        <taxon>Eukaryota</taxon>
        <taxon>Metazoa</taxon>
        <taxon>Ecdysozoa</taxon>
        <taxon>Arthropoda</taxon>
        <taxon>Hexapoda</taxon>
        <taxon>Insecta</taxon>
        <taxon>Pterygota</taxon>
        <taxon>Neoptera</taxon>
        <taxon>Endopterygota</taxon>
        <taxon>Hymenoptera</taxon>
        <taxon>Apocrita</taxon>
        <taxon>Proctotrupomorpha</taxon>
        <taxon>Chalcidoidea</taxon>
        <taxon>Trichogrammatidae</taxon>
        <taxon>Trichogramma</taxon>
    </lineage>
</organism>
<dbReference type="PANTHER" id="PTHR31921:SF1">
    <property type="entry name" value="PROTEIN DPCD"/>
    <property type="match status" value="1"/>
</dbReference>
<name>A0ABD2VUR2_9HYME</name>
<evidence type="ECO:0000313" key="4">
    <source>
        <dbReference type="Proteomes" id="UP001627154"/>
    </source>
</evidence>
<dbReference type="PRINTS" id="PR02065">
    <property type="entry name" value="PROTEINDPCD"/>
</dbReference>
<dbReference type="InterPro" id="IPR026224">
    <property type="entry name" value="DPCD"/>
</dbReference>
<sequence>MQVEASVSMATEQWFKLLQDAKKTAIIQDGNRKVHFLFENGKEFVEEYNLDTNVVVRRAWRKKGDLGQDLGWEVEIGDPEPNINAIDKLETAGIRESSSNPIVSRRITKTGLEWRIRNLNYPVDVYSVTAEDDGTITVRTSNKKYYKKLTVPDLERVGLRPEQDRLSFKHQYNTLIITYKKPPKLIELEKKIFEMVSKLKVNKDGDVQCPTK</sequence>
<keyword evidence="4" id="KW-1185">Reference proteome</keyword>
<dbReference type="PANTHER" id="PTHR31921">
    <property type="entry name" value="PROTEIN DPCD"/>
    <property type="match status" value="1"/>
</dbReference>
<comment type="similarity">
    <text evidence="1">Belongs to the DPCD family.</text>
</comment>
<dbReference type="Proteomes" id="UP001627154">
    <property type="component" value="Unassembled WGS sequence"/>
</dbReference>
<evidence type="ECO:0000256" key="1">
    <source>
        <dbReference type="ARBA" id="ARBA00010597"/>
    </source>
</evidence>
<dbReference type="Pfam" id="PF14913">
    <property type="entry name" value="DPCD"/>
    <property type="match status" value="1"/>
</dbReference>
<accession>A0ABD2VUR2</accession>